<sequence length="227" mass="26079">MTDPWAISGIPVEVRRSARRRTVALQVRPGAVTLYAPSRVPLETLREIVDARREWIARHLEAYAIRSSVRRVVGDGEVLPFLGEELTIRVAPDTRTVRREGELLHVPPGSPEMMEQAVERWTRRACLPTFRTLVGDAATRLGASGRLGRVQVTAAQQRWGSCNVQGDIRVHWKLSRAPRPVLDYVTVHEAAHLLEFNHSRRYWNLVERVMPDYRVHREWLKEHGHTL</sequence>
<dbReference type="EMBL" id="JBHRZG010000006">
    <property type="protein sequence ID" value="MFC3832249.1"/>
    <property type="molecule type" value="Genomic_DNA"/>
</dbReference>
<evidence type="ECO:0000313" key="3">
    <source>
        <dbReference type="Proteomes" id="UP001595803"/>
    </source>
</evidence>
<evidence type="ECO:0000259" key="1">
    <source>
        <dbReference type="Pfam" id="PF01863"/>
    </source>
</evidence>
<comment type="caution">
    <text evidence="2">The sequence shown here is derived from an EMBL/GenBank/DDBJ whole genome shotgun (WGS) entry which is preliminary data.</text>
</comment>
<gene>
    <name evidence="2" type="ORF">ACFOSB_05210</name>
</gene>
<proteinExistence type="predicted"/>
<dbReference type="PANTHER" id="PTHR30399:SF1">
    <property type="entry name" value="UTP PYROPHOSPHATASE"/>
    <property type="match status" value="1"/>
</dbReference>
<protein>
    <submittedName>
        <fullName evidence="2">M48 family metallopeptidase</fullName>
    </submittedName>
</protein>
<name>A0ABV7Z5G0_9DEIO</name>
<keyword evidence="3" id="KW-1185">Reference proteome</keyword>
<accession>A0ABV7Z5G0</accession>
<dbReference type="InterPro" id="IPR053136">
    <property type="entry name" value="UTP_pyrophosphatase-like"/>
</dbReference>
<reference evidence="3" key="1">
    <citation type="journal article" date="2019" name="Int. J. Syst. Evol. Microbiol.">
        <title>The Global Catalogue of Microorganisms (GCM) 10K type strain sequencing project: providing services to taxonomists for standard genome sequencing and annotation.</title>
        <authorList>
            <consortium name="The Broad Institute Genomics Platform"/>
            <consortium name="The Broad Institute Genome Sequencing Center for Infectious Disease"/>
            <person name="Wu L."/>
            <person name="Ma J."/>
        </authorList>
    </citation>
    <scope>NUCLEOTIDE SEQUENCE [LARGE SCALE GENOMIC DNA]</scope>
    <source>
        <strain evidence="3">CCTCC AB 2017081</strain>
    </source>
</reference>
<dbReference type="Pfam" id="PF01863">
    <property type="entry name" value="YgjP-like"/>
    <property type="match status" value="1"/>
</dbReference>
<dbReference type="CDD" id="cd07344">
    <property type="entry name" value="M48_yhfN_like"/>
    <property type="match status" value="1"/>
</dbReference>
<dbReference type="Gene3D" id="3.30.2010.10">
    <property type="entry name" value="Metalloproteases ('zincins'), catalytic domain"/>
    <property type="match status" value="1"/>
</dbReference>
<organism evidence="2 3">
    <name type="scientific">Deinococcus rufus</name>
    <dbReference type="NCBI Taxonomy" id="2136097"/>
    <lineage>
        <taxon>Bacteria</taxon>
        <taxon>Thermotogati</taxon>
        <taxon>Deinococcota</taxon>
        <taxon>Deinococci</taxon>
        <taxon>Deinococcales</taxon>
        <taxon>Deinococcaceae</taxon>
        <taxon>Deinococcus</taxon>
    </lineage>
</organism>
<dbReference type="Proteomes" id="UP001595803">
    <property type="component" value="Unassembled WGS sequence"/>
</dbReference>
<dbReference type="PANTHER" id="PTHR30399">
    <property type="entry name" value="UNCHARACTERIZED PROTEIN YGJP"/>
    <property type="match status" value="1"/>
</dbReference>
<dbReference type="RefSeq" id="WP_322474310.1">
    <property type="nucleotide sequence ID" value="NZ_JBHRZG010000006.1"/>
</dbReference>
<evidence type="ECO:0000313" key="2">
    <source>
        <dbReference type="EMBL" id="MFC3832249.1"/>
    </source>
</evidence>
<dbReference type="InterPro" id="IPR002725">
    <property type="entry name" value="YgjP-like_metallopeptidase"/>
</dbReference>
<feature type="domain" description="YgjP-like metallopeptidase" evidence="1">
    <location>
        <begin position="21"/>
        <end position="223"/>
    </location>
</feature>